<organism evidence="3">
    <name type="scientific">Ostreid herpesvirus 1</name>
    <name type="common">OsHV-1</name>
    <name type="synonym">Pacific oyster herpesvirus</name>
    <dbReference type="NCBI Taxonomy" id="261939"/>
    <lineage>
        <taxon>Viruses</taxon>
        <taxon>Duplodnaviria</taxon>
        <taxon>Heunggongvirae</taxon>
        <taxon>Peploviricota</taxon>
        <taxon>Herviviricetes</taxon>
        <taxon>Herpesvirales</taxon>
        <taxon>Malacoherpesviridae</taxon>
        <taxon>Ostreavirus</taxon>
        <taxon>Ostreavirus ostreidmalaco1</taxon>
    </lineage>
</organism>
<feature type="transmembrane region" description="Helical" evidence="2">
    <location>
        <begin position="366"/>
        <end position="386"/>
    </location>
</feature>
<keyword evidence="2" id="KW-1133">Transmembrane helix</keyword>
<organismHost>
    <name type="scientific">Magallana gigas</name>
    <name type="common">Pacific oyster</name>
    <name type="synonym">Crassostrea gigas</name>
    <dbReference type="NCBI Taxonomy" id="29159"/>
</organismHost>
<proteinExistence type="predicted"/>
<keyword evidence="2" id="KW-0812">Transmembrane</keyword>
<sequence>MLRSKRTKVVYKTADVILPPVEENINSENKNEGEVKVTTFADEPKIEQEEPQQKPEVVDVYSNETDKNEEEVSIITSEDEEEDEKGMLFKRPGKKKHNYAPSKYVGEEFDLDALKEHRKMVKRWIIGISVRFGFWFALLIPVAILLRPYTIECEPINTFSEFSLCVILFLLLQAGIDLGLAIFSYRKVGKFLESPAVDEINILMAMKPTGGVMGNPHANTEALAASVKMGNIINVHRHKLGALNKAVKKVTNDESGSEVSSEDEESDQETLLRNRKMPTNSKTRSQLFRALKDLNKRTNQYSVKPEKVLEYSEATKGKRMSAGSKLISAMTVIPLLTILFFIIVGSSTITEIKSHLVLKGHDPNDIPTLCIATYSLNWFVLIMCVLQNLIRSAPIISHALKGIDRDIKEAYMKKAAEDDEDED</sequence>
<evidence type="ECO:0000256" key="2">
    <source>
        <dbReference type="SAM" id="Phobius"/>
    </source>
</evidence>
<feature type="transmembrane region" description="Helical" evidence="2">
    <location>
        <begin position="326"/>
        <end position="346"/>
    </location>
</feature>
<feature type="transmembrane region" description="Helical" evidence="2">
    <location>
        <begin position="166"/>
        <end position="185"/>
    </location>
</feature>
<accession>A0A2L1DG28</accession>
<reference evidence="3" key="1">
    <citation type="submission" date="2017-03" db="EMBL/GenBank/DDBJ databases">
        <title>Description and investigation on a mortality event in spat during June 2016 in Normandy.</title>
        <authorList>
            <person name="Burioli E.A.V."/>
        </authorList>
    </citation>
    <scope>NUCLEOTIDE SEQUENCE</scope>
    <source>
        <strain evidence="3">MicroVar</strain>
    </source>
</reference>
<feature type="transmembrane region" description="Helical" evidence="2">
    <location>
        <begin position="124"/>
        <end position="146"/>
    </location>
</feature>
<feature type="region of interest" description="Disordered" evidence="1">
    <location>
        <begin position="43"/>
        <end position="86"/>
    </location>
</feature>
<feature type="region of interest" description="Disordered" evidence="1">
    <location>
        <begin position="253"/>
        <end position="282"/>
    </location>
</feature>
<feature type="compositionally biased region" description="Acidic residues" evidence="1">
    <location>
        <begin position="67"/>
        <end position="84"/>
    </location>
</feature>
<dbReference type="EMBL" id="KY753862">
    <property type="protein sequence ID" value="AVC68719.1"/>
    <property type="molecule type" value="Genomic_DNA"/>
</dbReference>
<organismHost>
    <name type="scientific">Pecten maximus</name>
    <name type="common">King scallop</name>
    <name type="synonym">Pilgrim's clam</name>
    <dbReference type="NCBI Taxonomy" id="6579"/>
</organismHost>
<evidence type="ECO:0000256" key="1">
    <source>
        <dbReference type="SAM" id="MobiDB-lite"/>
    </source>
</evidence>
<feature type="compositionally biased region" description="Basic and acidic residues" evidence="1">
    <location>
        <begin position="43"/>
        <end position="57"/>
    </location>
</feature>
<evidence type="ECO:0000313" key="3">
    <source>
        <dbReference type="EMBL" id="AVC68719.1"/>
    </source>
</evidence>
<keyword evidence="2" id="KW-0472">Membrane</keyword>
<protein>
    <submittedName>
        <fullName evidence="3">ORF103</fullName>
    </submittedName>
</protein>
<name>A0A2L1DG28_OSHV1</name>